<dbReference type="Gene3D" id="2.60.120.10">
    <property type="entry name" value="Jelly Rolls"/>
    <property type="match status" value="1"/>
</dbReference>
<evidence type="ECO:0000313" key="3">
    <source>
        <dbReference type="EMBL" id="TCD03712.1"/>
    </source>
</evidence>
<protein>
    <submittedName>
        <fullName evidence="3">Pyrimidine/purine nucleoside phosphorylase</fullName>
    </submittedName>
</protein>
<proteinExistence type="predicted"/>
<evidence type="ECO:0000256" key="2">
    <source>
        <dbReference type="ARBA" id="ARBA00022679"/>
    </source>
</evidence>
<evidence type="ECO:0000313" key="4">
    <source>
        <dbReference type="Proteomes" id="UP000293347"/>
    </source>
</evidence>
<reference evidence="3 4" key="1">
    <citation type="submission" date="2019-02" db="EMBL/GenBank/DDBJ databases">
        <title>Pedobacter sp. RP-1-14 sp. nov., isolated from Arctic soil.</title>
        <authorList>
            <person name="Dahal R.H."/>
        </authorList>
    </citation>
    <scope>NUCLEOTIDE SEQUENCE [LARGE SCALE GENOMIC DNA]</scope>
    <source>
        <strain evidence="3 4">RP-1-14</strain>
    </source>
</reference>
<dbReference type="PANTHER" id="PTHR36540">
    <property type="entry name" value="PYRIMIDINE/PURINE NUCLEOSIDE PHOSPHORYLASE"/>
    <property type="match status" value="1"/>
</dbReference>
<dbReference type="EMBL" id="SJSL01000001">
    <property type="protein sequence ID" value="TCD03712.1"/>
    <property type="molecule type" value="Genomic_DNA"/>
</dbReference>
<dbReference type="AlphaFoldDB" id="A0A4R0NRF6"/>
<dbReference type="InterPro" id="IPR009664">
    <property type="entry name" value="Ppnp"/>
</dbReference>
<evidence type="ECO:0000256" key="1">
    <source>
        <dbReference type="ARBA" id="ARBA00022676"/>
    </source>
</evidence>
<dbReference type="GO" id="GO:0005829">
    <property type="term" value="C:cytosol"/>
    <property type="evidence" value="ECO:0007669"/>
    <property type="project" value="TreeGrafter"/>
</dbReference>
<dbReference type="PANTHER" id="PTHR36540:SF1">
    <property type="entry name" value="PYRIMIDINE_PURINE NUCLEOSIDE PHOSPHORYLASE"/>
    <property type="match status" value="1"/>
</dbReference>
<dbReference type="RefSeq" id="WP_131594588.1">
    <property type="nucleotide sequence ID" value="NZ_SJSL01000001.1"/>
</dbReference>
<sequence length="101" mass="11201">MDNSTAPLQSVEHNLYFEGKVQSLGLQTDKGKATVGVMKKGSYTFSASAPERMKVISGVLDVKLKDTEYKKYHEQDEFEVAAGTSFDVICEDDVAYICFYG</sequence>
<dbReference type="GO" id="GO:0004731">
    <property type="term" value="F:purine-nucleoside phosphorylase activity"/>
    <property type="evidence" value="ECO:0007669"/>
    <property type="project" value="TreeGrafter"/>
</dbReference>
<dbReference type="SUPFAM" id="SSF51182">
    <property type="entry name" value="RmlC-like cupins"/>
    <property type="match status" value="1"/>
</dbReference>
<dbReference type="Proteomes" id="UP000293347">
    <property type="component" value="Unassembled WGS sequence"/>
</dbReference>
<gene>
    <name evidence="3" type="ORF">EZ437_07090</name>
</gene>
<comment type="caution">
    <text evidence="3">The sequence shown here is derived from an EMBL/GenBank/DDBJ whole genome shotgun (WGS) entry which is preliminary data.</text>
</comment>
<keyword evidence="1" id="KW-0328">Glycosyltransferase</keyword>
<dbReference type="InterPro" id="IPR014710">
    <property type="entry name" value="RmlC-like_jellyroll"/>
</dbReference>
<dbReference type="GO" id="GO:0016154">
    <property type="term" value="F:pyrimidine-nucleoside phosphorylase activity"/>
    <property type="evidence" value="ECO:0007669"/>
    <property type="project" value="TreeGrafter"/>
</dbReference>
<accession>A0A4R0NRF6</accession>
<keyword evidence="2" id="KW-0808">Transferase</keyword>
<name>A0A4R0NRF6_9SPHI</name>
<keyword evidence="4" id="KW-1185">Reference proteome</keyword>
<organism evidence="3 4">
    <name type="scientific">Pedobacter psychroterrae</name>
    <dbReference type="NCBI Taxonomy" id="2530453"/>
    <lineage>
        <taxon>Bacteria</taxon>
        <taxon>Pseudomonadati</taxon>
        <taxon>Bacteroidota</taxon>
        <taxon>Sphingobacteriia</taxon>
        <taxon>Sphingobacteriales</taxon>
        <taxon>Sphingobacteriaceae</taxon>
        <taxon>Pedobacter</taxon>
    </lineage>
</organism>
<dbReference type="OrthoDB" id="9793848at2"/>
<dbReference type="Pfam" id="PF06865">
    <property type="entry name" value="Ppnp"/>
    <property type="match status" value="1"/>
</dbReference>
<dbReference type="InterPro" id="IPR011051">
    <property type="entry name" value="RmlC_Cupin_sf"/>
</dbReference>